<reference evidence="10" key="2">
    <citation type="submission" date="2019-04" db="EMBL/GenBank/DDBJ databases">
        <authorList>
            <person name="Kadobianskyi M."/>
            <person name="Schulze L."/>
            <person name="Schuelke M."/>
            <person name="Judkewitz B."/>
        </authorList>
    </citation>
    <scope>NUCLEOTIDE SEQUENCE</scope>
    <source>
        <strain evidence="10">Bolton</strain>
        <tissue evidence="10">Whole-body</tissue>
    </source>
</reference>
<evidence type="ECO:0000256" key="3">
    <source>
        <dbReference type="ARBA" id="ARBA00023015"/>
    </source>
</evidence>
<feature type="compositionally biased region" description="Basic and acidic residues" evidence="8">
    <location>
        <begin position="259"/>
        <end position="275"/>
    </location>
</feature>
<dbReference type="GO" id="GO:0045944">
    <property type="term" value="P:positive regulation of transcription by RNA polymerase II"/>
    <property type="evidence" value="ECO:0007669"/>
    <property type="project" value="TreeGrafter"/>
</dbReference>
<organism evidence="10 11">
    <name type="scientific">Danionella cerebrum</name>
    <dbReference type="NCBI Taxonomy" id="2873325"/>
    <lineage>
        <taxon>Eukaryota</taxon>
        <taxon>Metazoa</taxon>
        <taxon>Chordata</taxon>
        <taxon>Craniata</taxon>
        <taxon>Vertebrata</taxon>
        <taxon>Euteleostomi</taxon>
        <taxon>Actinopterygii</taxon>
        <taxon>Neopterygii</taxon>
        <taxon>Teleostei</taxon>
        <taxon>Ostariophysi</taxon>
        <taxon>Cypriniformes</taxon>
        <taxon>Danionidae</taxon>
        <taxon>Danioninae</taxon>
        <taxon>Danionella</taxon>
    </lineage>
</organism>
<dbReference type="InterPro" id="IPR043451">
    <property type="entry name" value="Myocardin-like"/>
</dbReference>
<dbReference type="Pfam" id="PF02755">
    <property type="entry name" value="RPEL"/>
    <property type="match status" value="3"/>
</dbReference>
<feature type="region of interest" description="Disordered" evidence="8">
    <location>
        <begin position="463"/>
        <end position="497"/>
    </location>
</feature>
<comment type="caution">
    <text evidence="10">The sequence shown here is derived from an EMBL/GenBank/DDBJ whole genome shotgun (WGS) entry which is preliminary data.</text>
</comment>
<dbReference type="SMART" id="SM00707">
    <property type="entry name" value="RPEL"/>
    <property type="match status" value="3"/>
</dbReference>
<feature type="repeat" description="RPEL" evidence="7">
    <location>
        <begin position="102"/>
        <end position="127"/>
    </location>
</feature>
<feature type="region of interest" description="Disordered" evidence="8">
    <location>
        <begin position="510"/>
        <end position="535"/>
    </location>
</feature>
<keyword evidence="5" id="KW-0804">Transcription</keyword>
<dbReference type="Pfam" id="PF02037">
    <property type="entry name" value="SAP"/>
    <property type="match status" value="1"/>
</dbReference>
<evidence type="ECO:0000256" key="4">
    <source>
        <dbReference type="ARBA" id="ARBA00023054"/>
    </source>
</evidence>
<dbReference type="GO" id="GO:0051145">
    <property type="term" value="P:smooth muscle cell differentiation"/>
    <property type="evidence" value="ECO:0007669"/>
    <property type="project" value="TreeGrafter"/>
</dbReference>
<dbReference type="FunFam" id="1.10.720.30:FF:000002">
    <property type="entry name" value="Myocardin related transcription factor A"/>
    <property type="match status" value="1"/>
</dbReference>
<protein>
    <recommendedName>
        <fullName evidence="9">SAP domain-containing protein</fullName>
    </recommendedName>
</protein>
<keyword evidence="4" id="KW-0175">Coiled coil</keyword>
<dbReference type="AlphaFoldDB" id="A0A553MX23"/>
<evidence type="ECO:0000256" key="1">
    <source>
        <dbReference type="ARBA" id="ARBA00004123"/>
    </source>
</evidence>
<feature type="region of interest" description="Disordered" evidence="8">
    <location>
        <begin position="182"/>
        <end position="303"/>
    </location>
</feature>
<dbReference type="PANTHER" id="PTHR22793:SF6">
    <property type="entry name" value="MYOCARDIN-RELATED TRANSCRIPTION FACTOR A"/>
    <property type="match status" value="1"/>
</dbReference>
<dbReference type="SMART" id="SM00513">
    <property type="entry name" value="SAP"/>
    <property type="match status" value="1"/>
</dbReference>
<reference evidence="10 11" key="1">
    <citation type="journal article" date="2019" name="Sci. Data">
        <title>Hybrid genome assembly and annotation of Danionella translucida.</title>
        <authorList>
            <person name="Kadobianskyi M."/>
            <person name="Schulze L."/>
            <person name="Schuelke M."/>
            <person name="Judkewitz B."/>
        </authorList>
    </citation>
    <scope>NUCLEOTIDE SEQUENCE [LARGE SCALE GENOMIC DNA]</scope>
    <source>
        <strain evidence="10 11">Bolton</strain>
    </source>
</reference>
<comment type="subcellular location">
    <subcellularLocation>
        <location evidence="1">Nucleus</location>
    </subcellularLocation>
</comment>
<keyword evidence="2" id="KW-0677">Repeat</keyword>
<feature type="repeat" description="RPEL" evidence="7">
    <location>
        <begin position="146"/>
        <end position="171"/>
    </location>
</feature>
<feature type="domain" description="SAP" evidence="9">
    <location>
        <begin position="383"/>
        <end position="417"/>
    </location>
</feature>
<dbReference type="GO" id="GO:0005634">
    <property type="term" value="C:nucleus"/>
    <property type="evidence" value="ECO:0007669"/>
    <property type="project" value="UniProtKB-SubCell"/>
</dbReference>
<evidence type="ECO:0000259" key="9">
    <source>
        <dbReference type="PROSITE" id="PS50800"/>
    </source>
</evidence>
<proteinExistence type="predicted"/>
<dbReference type="EMBL" id="SRMA01027226">
    <property type="protein sequence ID" value="TRY57730.1"/>
    <property type="molecule type" value="Genomic_DNA"/>
</dbReference>
<evidence type="ECO:0000256" key="6">
    <source>
        <dbReference type="ARBA" id="ARBA00023242"/>
    </source>
</evidence>
<gene>
    <name evidence="10" type="ORF">DNTS_012289</name>
</gene>
<feature type="repeat" description="RPEL" evidence="7">
    <location>
        <begin position="43"/>
        <end position="68"/>
    </location>
</feature>
<evidence type="ECO:0000256" key="7">
    <source>
        <dbReference type="PROSITE-ProRule" id="PRU00401"/>
    </source>
</evidence>
<feature type="compositionally biased region" description="Polar residues" evidence="8">
    <location>
        <begin position="228"/>
        <end position="244"/>
    </location>
</feature>
<keyword evidence="6" id="KW-0539">Nucleus</keyword>
<dbReference type="SUPFAM" id="SSF68906">
    <property type="entry name" value="SAP domain"/>
    <property type="match status" value="1"/>
</dbReference>
<dbReference type="GO" id="GO:0003713">
    <property type="term" value="F:transcription coactivator activity"/>
    <property type="evidence" value="ECO:0007669"/>
    <property type="project" value="TreeGrafter"/>
</dbReference>
<evidence type="ECO:0000256" key="5">
    <source>
        <dbReference type="ARBA" id="ARBA00023163"/>
    </source>
</evidence>
<dbReference type="Gene3D" id="1.10.720.30">
    <property type="entry name" value="SAP domain"/>
    <property type="match status" value="1"/>
</dbReference>
<accession>A0A553MX23</accession>
<dbReference type="Gene3D" id="6.10.150.10">
    <property type="match status" value="1"/>
</dbReference>
<dbReference type="EMBL" id="SRMA01027226">
    <property type="protein sequence ID" value="TRY57729.1"/>
    <property type="molecule type" value="Genomic_DNA"/>
</dbReference>
<evidence type="ECO:0000313" key="11">
    <source>
        <dbReference type="Proteomes" id="UP000316079"/>
    </source>
</evidence>
<dbReference type="InterPro" id="IPR036361">
    <property type="entry name" value="SAP_dom_sf"/>
</dbReference>
<feature type="compositionally biased region" description="Polar residues" evidence="8">
    <location>
        <begin position="463"/>
        <end position="473"/>
    </location>
</feature>
<dbReference type="Gene3D" id="6.10.140.2040">
    <property type="match status" value="1"/>
</dbReference>
<dbReference type="PROSITE" id="PS50800">
    <property type="entry name" value="SAP"/>
    <property type="match status" value="1"/>
</dbReference>
<name>A0A553MX23_9TELE</name>
<dbReference type="STRING" id="623744.A0A553MX23"/>
<dbReference type="InterPro" id="IPR004018">
    <property type="entry name" value="RPEL_repeat"/>
</dbReference>
<dbReference type="PANTHER" id="PTHR22793">
    <property type="entry name" value="MYOCARDIN-RELATED TRANSCRIPTION FACTOR-RELATED"/>
    <property type="match status" value="1"/>
</dbReference>
<dbReference type="PROSITE" id="PS51073">
    <property type="entry name" value="RPEL"/>
    <property type="match status" value="3"/>
</dbReference>
<keyword evidence="3" id="KW-0805">Transcription regulation</keyword>
<evidence type="ECO:0000256" key="2">
    <source>
        <dbReference type="ARBA" id="ARBA00022737"/>
    </source>
</evidence>
<sequence>MLETSSWLLTDAAPFRAAPVSSGMKNEAVRLGREGQACLSLREVLQLKLQQRRTREELVKQGIMPPLKSSASFNEQRRSLERARVVTKSVCVQEEQLRDTEDYLKRKIRCRPERSELVRRHILEESSAEPSLQAKQLLLKRARLADDLNDKISQRPGPMELVHKNILPVHCNMKQTITADADNSSLDEESSDAFSPEQMLSPLSQGHQHSPPETQTMDSTQAPPPLQTPLSSHTPSQKPANGTAGQKKPPALQKAGKVSTERTALRSKRIRDSKPKVKKLKYHQYVPPDQKTEHGPPPPPQLDSSYTKLLHQQQLFLQLQIINQQQNYNYHSILPAPPKPAADLKTPKIEPCPQTTSSNMNGHNQQTPSNVAAVNAGSLPSNLDELKVAELKQELKLRGLTVSGTKNGLIERLKNFQEQNSAITRVLTFKTKAASSPVIGGAYSTDSITPTSFRFSATSEKSGAKICSTSSSPPLSPAHSERSSTGMSPDEGSCHGDAFGEMVSSPLTQLSLQHSPPVVRIKQEPDSGESSSHCCMLEPQMDKDQMLREKDQRIRELTLMLLQKQQLVQSLRLQLQASPTGTSEDLLRVCVKEEDVDMLEERVAERQCMLGRAEVEQQQLVMKQNLKNVQQQTQQRTRTAPKTQFNSDKQVSALYFE</sequence>
<evidence type="ECO:0000313" key="10">
    <source>
        <dbReference type="EMBL" id="TRY57729.1"/>
    </source>
</evidence>
<feature type="compositionally biased region" description="Polar residues" evidence="8">
    <location>
        <begin position="201"/>
        <end position="221"/>
    </location>
</feature>
<dbReference type="OrthoDB" id="197676at2759"/>
<keyword evidence="11" id="KW-1185">Reference proteome</keyword>
<dbReference type="InterPro" id="IPR003034">
    <property type="entry name" value="SAP_dom"/>
</dbReference>
<evidence type="ECO:0000256" key="8">
    <source>
        <dbReference type="SAM" id="MobiDB-lite"/>
    </source>
</evidence>
<dbReference type="Proteomes" id="UP000316079">
    <property type="component" value="Unassembled WGS sequence"/>
</dbReference>